<evidence type="ECO:0000256" key="2">
    <source>
        <dbReference type="ARBA" id="ARBA00009085"/>
    </source>
</evidence>
<evidence type="ECO:0000256" key="7">
    <source>
        <dbReference type="ARBA" id="ARBA00022807"/>
    </source>
</evidence>
<keyword evidence="5" id="KW-0833">Ubl conjugation pathway</keyword>
<dbReference type="InterPro" id="IPR001394">
    <property type="entry name" value="Peptidase_C19_UCH"/>
</dbReference>
<dbReference type="GO" id="GO:0016579">
    <property type="term" value="P:protein deubiquitination"/>
    <property type="evidence" value="ECO:0007669"/>
    <property type="project" value="InterPro"/>
</dbReference>
<dbReference type="InterPro" id="IPR028889">
    <property type="entry name" value="USP"/>
</dbReference>
<evidence type="ECO:0000256" key="1">
    <source>
        <dbReference type="ARBA" id="ARBA00000707"/>
    </source>
</evidence>
<evidence type="ECO:0000313" key="10">
    <source>
        <dbReference type="EMBL" id="CUI15593.1"/>
    </source>
</evidence>
<dbReference type="GO" id="GO:0005829">
    <property type="term" value="C:cytosol"/>
    <property type="evidence" value="ECO:0007669"/>
    <property type="project" value="TreeGrafter"/>
</dbReference>
<gene>
    <name evidence="10" type="ORF">BSAL_48585</name>
</gene>
<dbReference type="SUPFAM" id="SSF54001">
    <property type="entry name" value="Cysteine proteinases"/>
    <property type="match status" value="1"/>
</dbReference>
<evidence type="ECO:0000313" key="11">
    <source>
        <dbReference type="Proteomes" id="UP000051952"/>
    </source>
</evidence>
<dbReference type="GO" id="GO:0005634">
    <property type="term" value="C:nucleus"/>
    <property type="evidence" value="ECO:0007669"/>
    <property type="project" value="TreeGrafter"/>
</dbReference>
<protein>
    <recommendedName>
        <fullName evidence="3">ubiquitinyl hydrolase 1</fullName>
        <ecNumber evidence="3">3.4.19.12</ecNumber>
    </recommendedName>
</protein>
<feature type="region of interest" description="Disordered" evidence="8">
    <location>
        <begin position="524"/>
        <end position="582"/>
    </location>
</feature>
<dbReference type="Pfam" id="PF00443">
    <property type="entry name" value="UCH"/>
    <property type="match status" value="1"/>
</dbReference>
<accession>A0A0S4KME8</accession>
<dbReference type="InterPro" id="IPR050164">
    <property type="entry name" value="Peptidase_C19"/>
</dbReference>
<proteinExistence type="inferred from homology"/>
<sequence>MPVHQPHPAELIPIPPPFSVSLEFGDIELLIGASLSWNAFLVTTHRERECIYKSADLTAAVVESLEEALLQDFRKIGVRRCVWQKEIECALLECKKDPKSAQSSSGQQNVHRDPYAPAADHSILAAADESNPYQTLRKNSDVERASSDSSRNPSPDVSDDDDDLTAISKKSSRHKKKKAPLLITNDKHNESPINPLENIRVNKPYQPLDQPPSSAPTVPYRHESPASSFPLTSAYRGSSAFVGIENQANTCYLNAALQSLYHIPYFRSCMYKVSLEALRRKDVVEALQSLFAALQLKHEGTTTVPLTSAFRWSAEDLRHQHDAHEMILILFDCIEKQICSTQSRTTSPHTTEPPTDEVAADEDAFVVEDHDTEPIAPPPPLADAEATKPESTSPPPQRNFIQKLFHGEQMYYTSVPEAQYTKANNRSRSLLWNFPCSILTHLDSLEASLDEISKPTIIEGFNVDHPDGTKSAHNAERTLRFSQLPPVLLIHPNRVVFDFEKLAQVTVNNRWSFPVHLDLAQHTRHTKRSVSPSQDLSHADGLTPPRARDADIDQVDSSPAPVQFDSPDTKEPGGGAKEQMEREGSLFQQSDVFSMTDYELRTVVLHSGTAASGHYIACVHHGNGEWTCFNDDRVHSIMESEVMRRAFGGIPHSSFDRVERAKLLVYVRKPSAPRLLAEVPIPEAIQASASIHEKKLVLDCKLMCEAFADGLGGKMMERIASTVFRIEFRAAATLDEVYVILGKKLTVDPHRLVMWKYGYHYVE</sequence>
<dbReference type="EMBL" id="CYKH01002252">
    <property type="protein sequence ID" value="CUI15593.1"/>
    <property type="molecule type" value="Genomic_DNA"/>
</dbReference>
<dbReference type="GO" id="GO:0004843">
    <property type="term" value="F:cysteine-type deubiquitinase activity"/>
    <property type="evidence" value="ECO:0007669"/>
    <property type="project" value="UniProtKB-EC"/>
</dbReference>
<evidence type="ECO:0000256" key="3">
    <source>
        <dbReference type="ARBA" id="ARBA00012759"/>
    </source>
</evidence>
<dbReference type="PROSITE" id="PS00972">
    <property type="entry name" value="USP_1"/>
    <property type="match status" value="1"/>
</dbReference>
<comment type="similarity">
    <text evidence="2">Belongs to the peptidase C19 family.</text>
</comment>
<feature type="compositionally biased region" description="Low complexity" evidence="8">
    <location>
        <begin position="147"/>
        <end position="156"/>
    </location>
</feature>
<feature type="region of interest" description="Disordered" evidence="8">
    <location>
        <begin position="370"/>
        <end position="398"/>
    </location>
</feature>
<keyword evidence="6 10" id="KW-0378">Hydrolase</keyword>
<feature type="compositionally biased region" description="Basic residues" evidence="8">
    <location>
        <begin position="170"/>
        <end position="179"/>
    </location>
</feature>
<dbReference type="OrthoDB" id="289038at2759"/>
<keyword evidence="4" id="KW-0645">Protease</keyword>
<dbReference type="PANTHER" id="PTHR24006:SF888">
    <property type="entry name" value="UBIQUITIN CARBOXYL-TERMINAL HYDROLASE 30"/>
    <property type="match status" value="1"/>
</dbReference>
<dbReference type="GO" id="GO:0006508">
    <property type="term" value="P:proteolysis"/>
    <property type="evidence" value="ECO:0007669"/>
    <property type="project" value="UniProtKB-KW"/>
</dbReference>
<dbReference type="AlphaFoldDB" id="A0A0S4KME8"/>
<comment type="catalytic activity">
    <reaction evidence="1">
        <text>Thiol-dependent hydrolysis of ester, thioester, amide, peptide and isopeptide bonds formed by the C-terminal Gly of ubiquitin (a 76-residue protein attached to proteins as an intracellular targeting signal).</text>
        <dbReference type="EC" id="3.4.19.12"/>
    </reaction>
</comment>
<dbReference type="EC" id="3.4.19.12" evidence="3"/>
<feature type="non-terminal residue" evidence="10">
    <location>
        <position position="763"/>
    </location>
</feature>
<dbReference type="Gene3D" id="3.90.70.10">
    <property type="entry name" value="Cysteine proteinases"/>
    <property type="match status" value="1"/>
</dbReference>
<evidence type="ECO:0000256" key="8">
    <source>
        <dbReference type="SAM" id="MobiDB-lite"/>
    </source>
</evidence>
<dbReference type="VEuPathDB" id="TriTrypDB:BSAL_88225"/>
<feature type="region of interest" description="Disordered" evidence="8">
    <location>
        <begin position="128"/>
        <end position="226"/>
    </location>
</feature>
<feature type="domain" description="USP" evidence="9">
    <location>
        <begin position="242"/>
        <end position="669"/>
    </location>
</feature>
<evidence type="ECO:0000256" key="6">
    <source>
        <dbReference type="ARBA" id="ARBA00022801"/>
    </source>
</evidence>
<dbReference type="PROSITE" id="PS50235">
    <property type="entry name" value="USP_3"/>
    <property type="match status" value="1"/>
</dbReference>
<evidence type="ECO:0000256" key="4">
    <source>
        <dbReference type="ARBA" id="ARBA00022670"/>
    </source>
</evidence>
<evidence type="ECO:0000256" key="5">
    <source>
        <dbReference type="ARBA" id="ARBA00022786"/>
    </source>
</evidence>
<keyword evidence="11" id="KW-1185">Reference proteome</keyword>
<dbReference type="PANTHER" id="PTHR24006">
    <property type="entry name" value="UBIQUITIN CARBOXYL-TERMINAL HYDROLASE"/>
    <property type="match status" value="1"/>
</dbReference>
<dbReference type="Proteomes" id="UP000051952">
    <property type="component" value="Unassembled WGS sequence"/>
</dbReference>
<evidence type="ECO:0000259" key="9">
    <source>
        <dbReference type="PROSITE" id="PS50235"/>
    </source>
</evidence>
<organism evidence="10 11">
    <name type="scientific">Bodo saltans</name>
    <name type="common">Flagellated protozoan</name>
    <dbReference type="NCBI Taxonomy" id="75058"/>
    <lineage>
        <taxon>Eukaryota</taxon>
        <taxon>Discoba</taxon>
        <taxon>Euglenozoa</taxon>
        <taxon>Kinetoplastea</taxon>
        <taxon>Metakinetoplastina</taxon>
        <taxon>Eubodonida</taxon>
        <taxon>Bodonidae</taxon>
        <taxon>Bodo</taxon>
    </lineage>
</organism>
<dbReference type="InterPro" id="IPR038765">
    <property type="entry name" value="Papain-like_cys_pep_sf"/>
</dbReference>
<reference evidence="11" key="1">
    <citation type="submission" date="2015-09" db="EMBL/GenBank/DDBJ databases">
        <authorList>
            <consortium name="Pathogen Informatics"/>
        </authorList>
    </citation>
    <scope>NUCLEOTIDE SEQUENCE [LARGE SCALE GENOMIC DNA]</scope>
    <source>
        <strain evidence="11">Lake Konstanz</strain>
    </source>
</reference>
<dbReference type="InterPro" id="IPR018200">
    <property type="entry name" value="USP_CS"/>
</dbReference>
<name>A0A0S4KME8_BODSA</name>
<keyword evidence="7" id="KW-0788">Thiol protease</keyword>